<keyword evidence="4" id="KW-1185">Reference proteome</keyword>
<feature type="compositionally biased region" description="Basic and acidic residues" evidence="1">
    <location>
        <begin position="76"/>
        <end position="85"/>
    </location>
</feature>
<dbReference type="SUPFAM" id="SSF49785">
    <property type="entry name" value="Galactose-binding domain-like"/>
    <property type="match status" value="1"/>
</dbReference>
<evidence type="ECO:0008006" key="5">
    <source>
        <dbReference type="Google" id="ProtNLM"/>
    </source>
</evidence>
<keyword evidence="2" id="KW-0472">Membrane</keyword>
<keyword evidence="2" id="KW-1133">Transmembrane helix</keyword>
<name>A0ABP9KQS1_9NOCA</name>
<evidence type="ECO:0000256" key="2">
    <source>
        <dbReference type="SAM" id="Phobius"/>
    </source>
</evidence>
<keyword evidence="2" id="KW-0812">Transmembrane</keyword>
<feature type="compositionally biased region" description="Low complexity" evidence="1">
    <location>
        <begin position="61"/>
        <end position="74"/>
    </location>
</feature>
<feature type="compositionally biased region" description="Polar residues" evidence="1">
    <location>
        <begin position="131"/>
        <end position="141"/>
    </location>
</feature>
<dbReference type="Proteomes" id="UP001500603">
    <property type="component" value="Unassembled WGS sequence"/>
</dbReference>
<gene>
    <name evidence="3" type="ORF">GCM10023318_45470</name>
</gene>
<reference evidence="4" key="1">
    <citation type="journal article" date="2019" name="Int. J. Syst. Evol. Microbiol.">
        <title>The Global Catalogue of Microorganisms (GCM) 10K type strain sequencing project: providing services to taxonomists for standard genome sequencing and annotation.</title>
        <authorList>
            <consortium name="The Broad Institute Genomics Platform"/>
            <consortium name="The Broad Institute Genome Sequencing Center for Infectious Disease"/>
            <person name="Wu L."/>
            <person name="Ma J."/>
        </authorList>
    </citation>
    <scope>NUCLEOTIDE SEQUENCE [LARGE SCALE GENOMIC DNA]</scope>
    <source>
        <strain evidence="4">JCM 18298</strain>
    </source>
</reference>
<organism evidence="3 4">
    <name type="scientific">Nocardia callitridis</name>
    <dbReference type="NCBI Taxonomy" id="648753"/>
    <lineage>
        <taxon>Bacteria</taxon>
        <taxon>Bacillati</taxon>
        <taxon>Actinomycetota</taxon>
        <taxon>Actinomycetes</taxon>
        <taxon>Mycobacteriales</taxon>
        <taxon>Nocardiaceae</taxon>
        <taxon>Nocardia</taxon>
    </lineage>
</organism>
<feature type="transmembrane region" description="Helical" evidence="2">
    <location>
        <begin position="164"/>
        <end position="182"/>
    </location>
</feature>
<protein>
    <recommendedName>
        <fullName evidence="5">F5/8 type C domain-containing protein</fullName>
    </recommendedName>
</protein>
<dbReference type="InterPro" id="IPR008979">
    <property type="entry name" value="Galactose-bd-like_sf"/>
</dbReference>
<feature type="region of interest" description="Disordered" evidence="1">
    <location>
        <begin position="31"/>
        <end position="146"/>
    </location>
</feature>
<sequence>MDTIRTMPDEDTGDPLLRHRGAVLDALLSNPAFAPADPGSAASALGPEEFTESGVPGLTLVAPEPSSEPSAPVPRKSPDGPKASERILALLNGESPSSGPAVEYSTMNPIESSPVSSASNGTEATRESAPSGVNSPPTSGSRGKFAPAEAVARDALTQLRKPKVAFAVAGVLVVLLVLLLITTGGGDDNKQQALLVVTPTPTAAAEPAPTTSAAPAASSTIEVKGAQSKCPPGGTPAMDAFGPEPGKAWSCPRAYQVDGQVMTIDLGKTYEVDSIGIVPGWDHVDSEGVDQWAKFRTVSRVSYRFNDDDTTVSTQQTLDQRMLVVTDFDPPIRASKIQLTVLQSAGDPTINVTAISSISITGR</sequence>
<comment type="caution">
    <text evidence="3">The sequence shown here is derived from an EMBL/GenBank/DDBJ whole genome shotgun (WGS) entry which is preliminary data.</text>
</comment>
<feature type="compositionally biased region" description="Polar residues" evidence="1">
    <location>
        <begin position="105"/>
        <end position="123"/>
    </location>
</feature>
<accession>A0ABP9KQS1</accession>
<dbReference type="Gene3D" id="2.60.120.260">
    <property type="entry name" value="Galactose-binding domain-like"/>
    <property type="match status" value="1"/>
</dbReference>
<evidence type="ECO:0000313" key="4">
    <source>
        <dbReference type="Proteomes" id="UP001500603"/>
    </source>
</evidence>
<evidence type="ECO:0000313" key="3">
    <source>
        <dbReference type="EMBL" id="GAA5062184.1"/>
    </source>
</evidence>
<dbReference type="EMBL" id="BAABJM010000005">
    <property type="protein sequence ID" value="GAA5062184.1"/>
    <property type="molecule type" value="Genomic_DNA"/>
</dbReference>
<proteinExistence type="predicted"/>
<evidence type="ECO:0000256" key="1">
    <source>
        <dbReference type="SAM" id="MobiDB-lite"/>
    </source>
</evidence>